<accession>A0A6A5RVN0</accession>
<sequence>MAISEVVQGAGVPLCAAAVRQARLGVGACKNRLSSAPRSGTGSGEQSAAKEARGCRWALQHAETPLPAHALIVCVSPLSSGCNTINKRAEKRLNAVFVFAVCILHPRAQRSGAKTKHARLPQREPGPGSTAPGTSSPTPVLRPSPSPHGRLHCSLSPFLHLRIATFVTRCLSWIVFSGSVGRRRFLLLALVY</sequence>
<dbReference type="EMBL" id="ML978961">
    <property type="protein sequence ID" value="KAF1931214.1"/>
    <property type="molecule type" value="Genomic_DNA"/>
</dbReference>
<name>A0A6A5RVN0_9PLEO</name>
<dbReference type="OrthoDB" id="10612890at2759"/>
<protein>
    <submittedName>
        <fullName evidence="2">Uncharacterized protein</fullName>
    </submittedName>
</protein>
<organism evidence="2 3">
    <name type="scientific">Didymella exigua CBS 183.55</name>
    <dbReference type="NCBI Taxonomy" id="1150837"/>
    <lineage>
        <taxon>Eukaryota</taxon>
        <taxon>Fungi</taxon>
        <taxon>Dikarya</taxon>
        <taxon>Ascomycota</taxon>
        <taxon>Pezizomycotina</taxon>
        <taxon>Dothideomycetes</taxon>
        <taxon>Pleosporomycetidae</taxon>
        <taxon>Pleosporales</taxon>
        <taxon>Pleosporineae</taxon>
        <taxon>Didymellaceae</taxon>
        <taxon>Didymella</taxon>
    </lineage>
</organism>
<dbReference type="AlphaFoldDB" id="A0A6A5RVN0"/>
<evidence type="ECO:0000256" key="1">
    <source>
        <dbReference type="SAM" id="MobiDB-lite"/>
    </source>
</evidence>
<reference evidence="2" key="1">
    <citation type="journal article" date="2020" name="Stud. Mycol.">
        <title>101 Dothideomycetes genomes: a test case for predicting lifestyles and emergence of pathogens.</title>
        <authorList>
            <person name="Haridas S."/>
            <person name="Albert R."/>
            <person name="Binder M."/>
            <person name="Bloem J."/>
            <person name="Labutti K."/>
            <person name="Salamov A."/>
            <person name="Andreopoulos B."/>
            <person name="Baker S."/>
            <person name="Barry K."/>
            <person name="Bills G."/>
            <person name="Bluhm B."/>
            <person name="Cannon C."/>
            <person name="Castanera R."/>
            <person name="Culley D."/>
            <person name="Daum C."/>
            <person name="Ezra D."/>
            <person name="Gonzalez J."/>
            <person name="Henrissat B."/>
            <person name="Kuo A."/>
            <person name="Liang C."/>
            <person name="Lipzen A."/>
            <person name="Lutzoni F."/>
            <person name="Magnuson J."/>
            <person name="Mondo S."/>
            <person name="Nolan M."/>
            <person name="Ohm R."/>
            <person name="Pangilinan J."/>
            <person name="Park H.-J."/>
            <person name="Ramirez L."/>
            <person name="Alfaro M."/>
            <person name="Sun H."/>
            <person name="Tritt A."/>
            <person name="Yoshinaga Y."/>
            <person name="Zwiers L.-H."/>
            <person name="Turgeon B."/>
            <person name="Goodwin S."/>
            <person name="Spatafora J."/>
            <person name="Crous P."/>
            <person name="Grigoriev I."/>
        </authorList>
    </citation>
    <scope>NUCLEOTIDE SEQUENCE</scope>
    <source>
        <strain evidence="2">CBS 183.55</strain>
    </source>
</reference>
<dbReference type="GeneID" id="54347132"/>
<evidence type="ECO:0000313" key="2">
    <source>
        <dbReference type="EMBL" id="KAF1931214.1"/>
    </source>
</evidence>
<dbReference type="RefSeq" id="XP_033451462.1">
    <property type="nucleotide sequence ID" value="XM_033589485.1"/>
</dbReference>
<keyword evidence="3" id="KW-1185">Reference proteome</keyword>
<proteinExistence type="predicted"/>
<feature type="region of interest" description="Disordered" evidence="1">
    <location>
        <begin position="112"/>
        <end position="146"/>
    </location>
</feature>
<dbReference type="Proteomes" id="UP000800082">
    <property type="component" value="Unassembled WGS sequence"/>
</dbReference>
<gene>
    <name evidence="2" type="ORF">M421DRAFT_342104</name>
</gene>
<evidence type="ECO:0000313" key="3">
    <source>
        <dbReference type="Proteomes" id="UP000800082"/>
    </source>
</evidence>